<dbReference type="EMBL" id="CM047910">
    <property type="protein sequence ID" value="KAJ0075098.1"/>
    <property type="molecule type" value="Genomic_DNA"/>
</dbReference>
<comment type="caution">
    <text evidence="1">The sequence shown here is derived from an EMBL/GenBank/DDBJ whole genome shotgun (WGS) entry which is preliminary data.</text>
</comment>
<evidence type="ECO:0000313" key="1">
    <source>
        <dbReference type="EMBL" id="KAJ0075098.1"/>
    </source>
</evidence>
<gene>
    <name evidence="1" type="ORF">Patl1_33403</name>
</gene>
<reference evidence="2" key="1">
    <citation type="journal article" date="2023" name="G3 (Bethesda)">
        <title>Genome assembly and association tests identify interacting loci associated with vigor, precocity, and sex in interspecific pistachio rootstocks.</title>
        <authorList>
            <person name="Palmer W."/>
            <person name="Jacygrad E."/>
            <person name="Sagayaradj S."/>
            <person name="Cavanaugh K."/>
            <person name="Han R."/>
            <person name="Bertier L."/>
            <person name="Beede B."/>
            <person name="Kafkas S."/>
            <person name="Golino D."/>
            <person name="Preece J."/>
            <person name="Michelmore R."/>
        </authorList>
    </citation>
    <scope>NUCLEOTIDE SEQUENCE [LARGE SCALE GENOMIC DNA]</scope>
</reference>
<organism evidence="1 2">
    <name type="scientific">Pistacia atlantica</name>
    <dbReference type="NCBI Taxonomy" id="434234"/>
    <lineage>
        <taxon>Eukaryota</taxon>
        <taxon>Viridiplantae</taxon>
        <taxon>Streptophyta</taxon>
        <taxon>Embryophyta</taxon>
        <taxon>Tracheophyta</taxon>
        <taxon>Spermatophyta</taxon>
        <taxon>Magnoliopsida</taxon>
        <taxon>eudicotyledons</taxon>
        <taxon>Gunneridae</taxon>
        <taxon>Pentapetalae</taxon>
        <taxon>rosids</taxon>
        <taxon>malvids</taxon>
        <taxon>Sapindales</taxon>
        <taxon>Anacardiaceae</taxon>
        <taxon>Pistacia</taxon>
    </lineage>
</organism>
<protein>
    <submittedName>
        <fullName evidence="1">Uncharacterized protein</fullName>
    </submittedName>
</protein>
<accession>A0ACC0ZSB7</accession>
<proteinExistence type="predicted"/>
<dbReference type="Proteomes" id="UP001164250">
    <property type="component" value="Chromosome 15"/>
</dbReference>
<name>A0ACC0ZSB7_9ROSI</name>
<evidence type="ECO:0000313" key="2">
    <source>
        <dbReference type="Proteomes" id="UP001164250"/>
    </source>
</evidence>
<sequence length="245" mass="26800">MGVDIVIFPFFWVWFSGFWCGEPQRETCGTRVFGDGGESSMSLKVTFGGPAKHWTDATPIGNGGIGGMAWGGVASETLQLNAINAITGFVTYSCGCKPCLGAAINSDPSPKLLTSSVLILLLLTRYGLVDIGLEEQEWNRTKKLGEVIKGKRYLLSSEKRFLASGIKTLMNALSPYKLGGAAGGSDHDPKGKSDNEIMRFCQSFMNEIYRYLGFDKYLPSEELVLAPVRWDFSLGNIDVLLVVFR</sequence>
<keyword evidence="2" id="KW-1185">Reference proteome</keyword>